<sequence>MMADERKVIERKADGEFGLTSYGEFLSYFHTHIQLFGNLISQKKIPAKDQDALKTKIRSYIVTHVQKTDHFFDQLPQFAQFLGISTQELSSFMNRNFLNSLNKVKAKMIEQELAQEKTPKKKRYSKITDEILDGLGFIFPAGHKFEQEEAYLYLVNTATGKKIEAAAVTELIKEEEKAQKEGKPKPVAAPVRRGPETPITQEILAKYNSLFSGKPLVLKKEELEPDNDIPVNEEVSESELSDVEDLNFTGDFSFQEDSEPSDPPVSIPFSKYMDHVNKVRAYQKAGQVDEYKRWLSMLPAEESVLVQLQTALLKETKGEVVDWEGTISQISNRTGLSTHRVRKVLDLGRDFLRIRTVLESSWNKARAANPGIAELVRKAWPHILKVMDEYPDFSSLRNKMEQLFSRIPDANHRKILSDLFLNPILSVRVSS</sequence>
<comment type="caution">
    <text evidence="2">The sequence shown here is derived from an EMBL/GenBank/DDBJ whole genome shotgun (WGS) entry which is preliminary data.</text>
</comment>
<dbReference type="Proteomes" id="UP000231962">
    <property type="component" value="Unassembled WGS sequence"/>
</dbReference>
<keyword evidence="3" id="KW-1185">Reference proteome</keyword>
<proteinExistence type="predicted"/>
<organism evidence="2 4">
    <name type="scientific">Leptospira perolatii</name>
    <dbReference type="NCBI Taxonomy" id="2023191"/>
    <lineage>
        <taxon>Bacteria</taxon>
        <taxon>Pseudomonadati</taxon>
        <taxon>Spirochaetota</taxon>
        <taxon>Spirochaetia</taxon>
        <taxon>Leptospirales</taxon>
        <taxon>Leptospiraceae</taxon>
        <taxon>Leptospira</taxon>
    </lineage>
</organism>
<dbReference type="Proteomes" id="UP000231990">
    <property type="component" value="Unassembled WGS sequence"/>
</dbReference>
<dbReference type="OrthoDB" id="341948at2"/>
<dbReference type="EMBL" id="NPDZ01000010">
    <property type="protein sequence ID" value="PJZ72378.1"/>
    <property type="molecule type" value="Genomic_DNA"/>
</dbReference>
<dbReference type="RefSeq" id="WP_100714293.1">
    <property type="nucleotide sequence ID" value="NZ_NPDY01000011.1"/>
</dbReference>
<gene>
    <name evidence="1" type="ORF">CH360_12020</name>
    <name evidence="2" type="ORF">CH373_14600</name>
</gene>
<evidence type="ECO:0000313" key="4">
    <source>
        <dbReference type="Proteomes" id="UP000231990"/>
    </source>
</evidence>
<evidence type="ECO:0000313" key="2">
    <source>
        <dbReference type="EMBL" id="PJZ72378.1"/>
    </source>
</evidence>
<protein>
    <submittedName>
        <fullName evidence="2">Uncharacterized protein</fullName>
    </submittedName>
</protein>
<name>A0A2M9ZJZ8_9LEPT</name>
<evidence type="ECO:0000313" key="1">
    <source>
        <dbReference type="EMBL" id="PJZ69240.1"/>
    </source>
</evidence>
<reference evidence="3 4" key="1">
    <citation type="submission" date="2017-07" db="EMBL/GenBank/DDBJ databases">
        <title>Leptospira spp. isolated from tropical soils.</title>
        <authorList>
            <person name="Thibeaux R."/>
            <person name="Iraola G."/>
            <person name="Ferres I."/>
            <person name="Bierque E."/>
            <person name="Girault D."/>
            <person name="Soupe-Gilbert M.-E."/>
            <person name="Picardeau M."/>
            <person name="Goarant C."/>
        </authorList>
    </citation>
    <scope>NUCLEOTIDE SEQUENCE [LARGE SCALE GENOMIC DNA]</scope>
    <source>
        <strain evidence="2 4">FH1-B-B1</strain>
        <strain evidence="1 3">FH1-B-C1</strain>
    </source>
</reference>
<dbReference type="EMBL" id="NPDY01000011">
    <property type="protein sequence ID" value="PJZ69240.1"/>
    <property type="molecule type" value="Genomic_DNA"/>
</dbReference>
<evidence type="ECO:0000313" key="3">
    <source>
        <dbReference type="Proteomes" id="UP000231962"/>
    </source>
</evidence>
<dbReference type="AlphaFoldDB" id="A0A2M9ZJZ8"/>
<accession>A0A2M9ZJZ8</accession>